<keyword evidence="12" id="KW-1185">Reference proteome</keyword>
<comment type="caution">
    <text evidence="10">Lacks conserved residue(s) required for the propagation of feature annotation.</text>
</comment>
<dbReference type="InterPro" id="IPR003691">
    <property type="entry name" value="FluC"/>
</dbReference>
<keyword evidence="10" id="KW-0406">Ion transport</keyword>
<reference evidence="11 12" key="1">
    <citation type="journal article" date="2019" name="Int. J. Syst. Evol. Microbiol.">
        <title>The Global Catalogue of Microorganisms (GCM) 10K type strain sequencing project: providing services to taxonomists for standard genome sequencing and annotation.</title>
        <authorList>
            <consortium name="The Broad Institute Genomics Platform"/>
            <consortium name="The Broad Institute Genome Sequencing Center for Infectious Disease"/>
            <person name="Wu L."/>
            <person name="Ma J."/>
        </authorList>
    </citation>
    <scope>NUCLEOTIDE SEQUENCE [LARGE SCALE GENOMIC DNA]</scope>
    <source>
        <strain evidence="11 12">JCM 12389</strain>
    </source>
</reference>
<protein>
    <recommendedName>
        <fullName evidence="10">Fluoride-specific ion channel FluC</fullName>
    </recommendedName>
</protein>
<dbReference type="Pfam" id="PF02537">
    <property type="entry name" value="CRCB"/>
    <property type="match status" value="1"/>
</dbReference>
<keyword evidence="3 10" id="KW-0812">Transmembrane</keyword>
<proteinExistence type="inferred from homology"/>
<evidence type="ECO:0000313" key="11">
    <source>
        <dbReference type="EMBL" id="GAA0499825.1"/>
    </source>
</evidence>
<evidence type="ECO:0000256" key="5">
    <source>
        <dbReference type="ARBA" id="ARBA00023136"/>
    </source>
</evidence>
<evidence type="ECO:0000256" key="3">
    <source>
        <dbReference type="ARBA" id="ARBA00022692"/>
    </source>
</evidence>
<evidence type="ECO:0000313" key="12">
    <source>
        <dbReference type="Proteomes" id="UP001500880"/>
    </source>
</evidence>
<evidence type="ECO:0000256" key="6">
    <source>
        <dbReference type="ARBA" id="ARBA00023303"/>
    </source>
</evidence>
<comment type="catalytic activity">
    <reaction evidence="8">
        <text>fluoride(in) = fluoride(out)</text>
        <dbReference type="Rhea" id="RHEA:76159"/>
        <dbReference type="ChEBI" id="CHEBI:17051"/>
    </reaction>
    <physiologicalReaction direction="left-to-right" evidence="8">
        <dbReference type="Rhea" id="RHEA:76160"/>
    </physiologicalReaction>
</comment>
<feature type="binding site" evidence="10">
    <location>
        <position position="70"/>
    </location>
    <ligand>
        <name>Na(+)</name>
        <dbReference type="ChEBI" id="CHEBI:29101"/>
        <note>structural</note>
    </ligand>
</feature>
<evidence type="ECO:0000256" key="7">
    <source>
        <dbReference type="ARBA" id="ARBA00035120"/>
    </source>
</evidence>
<dbReference type="PANTHER" id="PTHR28259">
    <property type="entry name" value="FLUORIDE EXPORT PROTEIN 1-RELATED"/>
    <property type="match status" value="1"/>
</dbReference>
<comment type="subcellular location">
    <subcellularLocation>
        <location evidence="1 10">Cell membrane</location>
        <topology evidence="1 10">Multi-pass membrane protein</topology>
    </subcellularLocation>
</comment>
<dbReference type="HAMAP" id="MF_00454">
    <property type="entry name" value="FluC"/>
    <property type="match status" value="1"/>
</dbReference>
<comment type="activity regulation">
    <text evidence="10">Na(+) is not transported, but it plays an essential structural role and its presence is essential for fluoride channel function.</text>
</comment>
<keyword evidence="4 10" id="KW-1133">Transmembrane helix</keyword>
<comment type="caution">
    <text evidence="11">The sequence shown here is derived from an EMBL/GenBank/DDBJ whole genome shotgun (WGS) entry which is preliminary data.</text>
</comment>
<comment type="function">
    <text evidence="9 10">Fluoride-specific ion channel. Important for reducing fluoride concentration in the cell, thus reducing its toxicity.</text>
</comment>
<dbReference type="RefSeq" id="WP_343842538.1">
    <property type="nucleotide sequence ID" value="NZ_BAAADO010000006.1"/>
</dbReference>
<evidence type="ECO:0000256" key="2">
    <source>
        <dbReference type="ARBA" id="ARBA00022475"/>
    </source>
</evidence>
<keyword evidence="6 10" id="KW-0407">Ion channel</keyword>
<feature type="binding site" evidence="10">
    <location>
        <position position="73"/>
    </location>
    <ligand>
        <name>Na(+)</name>
        <dbReference type="ChEBI" id="CHEBI:29101"/>
        <note>structural</note>
    </ligand>
</feature>
<name>A0ABN1BM22_9BACI</name>
<evidence type="ECO:0000256" key="9">
    <source>
        <dbReference type="ARBA" id="ARBA00049940"/>
    </source>
</evidence>
<evidence type="ECO:0000256" key="10">
    <source>
        <dbReference type="HAMAP-Rule" id="MF_00454"/>
    </source>
</evidence>
<sequence length="125" mass="13525">MSKLIWLGIAIGGGIGAALRYALSVILDASAFPWATLMTNYIGCLFLPFVLLLPRMHPHLKKIIGTGMIGSFTTFSTFSTESIELLQSGSTLLFVLYIFGSIIGGLFLSGLSYTWMVKRIGSEPS</sequence>
<keyword evidence="10" id="KW-0915">Sodium</keyword>
<feature type="transmembrane region" description="Helical" evidence="10">
    <location>
        <begin position="92"/>
        <end position="115"/>
    </location>
</feature>
<keyword evidence="2 10" id="KW-1003">Cell membrane</keyword>
<keyword evidence="10" id="KW-0813">Transport</keyword>
<accession>A0ABN1BM22</accession>
<dbReference type="PANTHER" id="PTHR28259:SF1">
    <property type="entry name" value="FLUORIDE EXPORT PROTEIN 1-RELATED"/>
    <property type="match status" value="1"/>
</dbReference>
<evidence type="ECO:0000256" key="8">
    <source>
        <dbReference type="ARBA" id="ARBA00035585"/>
    </source>
</evidence>
<dbReference type="EMBL" id="BAAADO010000006">
    <property type="protein sequence ID" value="GAA0499825.1"/>
    <property type="molecule type" value="Genomic_DNA"/>
</dbReference>
<dbReference type="NCBIfam" id="TIGR00494">
    <property type="entry name" value="crcB"/>
    <property type="match status" value="1"/>
</dbReference>
<comment type="similarity">
    <text evidence="7 10">Belongs to the fluoride channel Fluc/FEX (TC 1.A.43) family.</text>
</comment>
<keyword evidence="10" id="KW-0479">Metal-binding</keyword>
<organism evidence="11 12">
    <name type="scientific">Salinibacillus aidingensis</name>
    <dbReference type="NCBI Taxonomy" id="237684"/>
    <lineage>
        <taxon>Bacteria</taxon>
        <taxon>Bacillati</taxon>
        <taxon>Bacillota</taxon>
        <taxon>Bacilli</taxon>
        <taxon>Bacillales</taxon>
        <taxon>Bacillaceae</taxon>
        <taxon>Salinibacillus</taxon>
    </lineage>
</organism>
<feature type="transmembrane region" description="Helical" evidence="10">
    <location>
        <begin position="32"/>
        <end position="51"/>
    </location>
</feature>
<evidence type="ECO:0000256" key="1">
    <source>
        <dbReference type="ARBA" id="ARBA00004651"/>
    </source>
</evidence>
<keyword evidence="5 10" id="KW-0472">Membrane</keyword>
<gene>
    <name evidence="11" type="primary">crcB_2</name>
    <name evidence="10" type="synonym">crcB</name>
    <name evidence="10" type="synonym">fluC</name>
    <name evidence="11" type="ORF">GCM10008986_28830</name>
</gene>
<evidence type="ECO:0000256" key="4">
    <source>
        <dbReference type="ARBA" id="ARBA00022989"/>
    </source>
</evidence>
<dbReference type="Proteomes" id="UP001500880">
    <property type="component" value="Unassembled WGS sequence"/>
</dbReference>